<dbReference type="KEGG" id="sre:PTSG_08309"/>
<organism evidence="6">
    <name type="scientific">Salpingoeca rosetta (strain ATCC 50818 / BSB-021)</name>
    <dbReference type="NCBI Taxonomy" id="946362"/>
    <lineage>
        <taxon>Eukaryota</taxon>
        <taxon>Choanoflagellata</taxon>
        <taxon>Craspedida</taxon>
        <taxon>Salpingoecidae</taxon>
        <taxon>Salpingoeca</taxon>
    </lineage>
</organism>
<dbReference type="GO" id="GO:0032259">
    <property type="term" value="P:methylation"/>
    <property type="evidence" value="ECO:0007669"/>
    <property type="project" value="UniProtKB-KW"/>
</dbReference>
<accession>F2UJB8</accession>
<dbReference type="InterPro" id="IPR051052">
    <property type="entry name" value="Diverse_substrate_MTase"/>
</dbReference>
<dbReference type="PANTHER" id="PTHR44942:SF4">
    <property type="entry name" value="METHYLTRANSFERASE TYPE 11 DOMAIN-CONTAINING PROTEIN"/>
    <property type="match status" value="1"/>
</dbReference>
<dbReference type="eggNOG" id="KOG3010">
    <property type="taxonomic scope" value="Eukaryota"/>
</dbReference>
<dbReference type="Proteomes" id="UP000007799">
    <property type="component" value="Unassembled WGS sequence"/>
</dbReference>
<proteinExistence type="inferred from homology"/>
<dbReference type="InterPro" id="IPR029063">
    <property type="entry name" value="SAM-dependent_MTases_sf"/>
</dbReference>
<dbReference type="InterPro" id="IPR013216">
    <property type="entry name" value="Methyltransf_11"/>
</dbReference>
<dbReference type="GO" id="GO:0008757">
    <property type="term" value="F:S-adenosylmethionine-dependent methyltransferase activity"/>
    <property type="evidence" value="ECO:0007669"/>
    <property type="project" value="InterPro"/>
</dbReference>
<dbReference type="Pfam" id="PF08241">
    <property type="entry name" value="Methyltransf_11"/>
    <property type="match status" value="1"/>
</dbReference>
<dbReference type="EMBL" id="GL832977">
    <property type="protein sequence ID" value="EGD77217.1"/>
    <property type="molecule type" value="Genomic_DNA"/>
</dbReference>
<dbReference type="OrthoDB" id="66144at2759"/>
<dbReference type="RefSeq" id="XP_004990561.1">
    <property type="nucleotide sequence ID" value="XM_004990504.1"/>
</dbReference>
<evidence type="ECO:0000313" key="5">
    <source>
        <dbReference type="EMBL" id="EGD77217.1"/>
    </source>
</evidence>
<dbReference type="AlphaFoldDB" id="F2UJB8"/>
<feature type="domain" description="Methyltransferase type 11" evidence="4">
    <location>
        <begin position="102"/>
        <end position="215"/>
    </location>
</feature>
<comment type="similarity">
    <text evidence="1">Belongs to the methyltransferase superfamily.</text>
</comment>
<evidence type="ECO:0000256" key="1">
    <source>
        <dbReference type="ARBA" id="ARBA00008361"/>
    </source>
</evidence>
<dbReference type="STRING" id="946362.F2UJB8"/>
<keyword evidence="6" id="KW-1185">Reference proteome</keyword>
<dbReference type="GeneID" id="16071118"/>
<dbReference type="OMA" id="LQAWHWV"/>
<gene>
    <name evidence="5" type="ORF">PTSG_08309</name>
</gene>
<dbReference type="CDD" id="cd02440">
    <property type="entry name" value="AdoMet_MTases"/>
    <property type="match status" value="1"/>
</dbReference>
<sequence>MMLCRRVASSVCAQQARGAGRLVHTAQASYGADGSRFGAGWTTEEQRAMADGQGVFGAFADAYDALRPDYPEAMYTKIIHRVLANNTNNNTSDSGAWVKAMDIGAGTGRGAVRLAQHPLVKHVTVTEPDQGMLSQCEAAFERVQNNSSSSSSSSSSSDSAEMAEATFLRVSAENLREVPEASIDVAVCLQAWHWVDNTKGLDEVARVLRPGGVFAVAWNDRDLSVPWVADLERLIESYNLDYDRDERQCDKYGRPLSADPRLRLLSQEDIPHALHMASPQQLVDLTHTFSYVRNALTAEKLEEFSKECLAIATNAMELQQKDVSNTEFELPLKTRLYLLERV</sequence>
<reference evidence="5" key="1">
    <citation type="submission" date="2009-08" db="EMBL/GenBank/DDBJ databases">
        <title>Annotation of Salpingoeca rosetta.</title>
        <authorList>
            <consortium name="The Broad Institute Genome Sequencing Platform"/>
            <person name="Russ C."/>
            <person name="Cuomo C."/>
            <person name="Burger G."/>
            <person name="Gray M.W."/>
            <person name="Holland P.W.H."/>
            <person name="King N."/>
            <person name="Lang F.B.F."/>
            <person name="Roger A.J."/>
            <person name="Ruiz-Trillo I."/>
            <person name="Young S.K."/>
            <person name="Zeng Q."/>
            <person name="Gargeya S."/>
            <person name="Alvarado L."/>
            <person name="Berlin A."/>
            <person name="Chapman S.B."/>
            <person name="Chen Z."/>
            <person name="Freedman E."/>
            <person name="Gellesch M."/>
            <person name="Goldberg J."/>
            <person name="Griggs A."/>
            <person name="Gujja S."/>
            <person name="Heilman E."/>
            <person name="Heiman D."/>
            <person name="Howarth C."/>
            <person name="Mehta T."/>
            <person name="Neiman D."/>
            <person name="Pearson M."/>
            <person name="Roberts A."/>
            <person name="Saif S."/>
            <person name="Shea T."/>
            <person name="Shenoy N."/>
            <person name="Sisk P."/>
            <person name="Stolte C."/>
            <person name="Sykes S."/>
            <person name="White J."/>
            <person name="Yandava C."/>
            <person name="Haas B."/>
            <person name="Nusbaum C."/>
            <person name="Birren B."/>
        </authorList>
    </citation>
    <scope>NUCLEOTIDE SEQUENCE [LARGE SCALE GENOMIC DNA]</scope>
    <source>
        <strain evidence="5">ATCC 50818</strain>
    </source>
</reference>
<keyword evidence="3 5" id="KW-0808">Transferase</keyword>
<evidence type="ECO:0000256" key="2">
    <source>
        <dbReference type="ARBA" id="ARBA00022603"/>
    </source>
</evidence>
<dbReference type="InParanoid" id="F2UJB8"/>
<name>F2UJB8_SALR5</name>
<protein>
    <submittedName>
        <fullName evidence="5">Methyltransferase type 11</fullName>
    </submittedName>
</protein>
<evidence type="ECO:0000313" key="6">
    <source>
        <dbReference type="Proteomes" id="UP000007799"/>
    </source>
</evidence>
<evidence type="ECO:0000256" key="3">
    <source>
        <dbReference type="ARBA" id="ARBA00022679"/>
    </source>
</evidence>
<dbReference type="Gene3D" id="3.40.50.150">
    <property type="entry name" value="Vaccinia Virus protein VP39"/>
    <property type="match status" value="1"/>
</dbReference>
<dbReference type="PANTHER" id="PTHR44942">
    <property type="entry name" value="METHYLTRANSF_11 DOMAIN-CONTAINING PROTEIN"/>
    <property type="match status" value="1"/>
</dbReference>
<dbReference type="SUPFAM" id="SSF53335">
    <property type="entry name" value="S-adenosyl-L-methionine-dependent methyltransferases"/>
    <property type="match status" value="1"/>
</dbReference>
<evidence type="ECO:0000259" key="4">
    <source>
        <dbReference type="Pfam" id="PF08241"/>
    </source>
</evidence>
<keyword evidence="2 5" id="KW-0489">Methyltransferase</keyword>